<evidence type="ECO:0000313" key="7">
    <source>
        <dbReference type="Proteomes" id="UP000323011"/>
    </source>
</evidence>
<dbReference type="SUPFAM" id="SSF53474">
    <property type="entry name" value="alpha/beta-Hydrolases"/>
    <property type="match status" value="1"/>
</dbReference>
<keyword evidence="7" id="KW-1185">Reference proteome</keyword>
<evidence type="ECO:0000256" key="1">
    <source>
        <dbReference type="ARBA" id="ARBA00005964"/>
    </source>
</evidence>
<dbReference type="InterPro" id="IPR019826">
    <property type="entry name" value="Carboxylesterase_B_AS"/>
</dbReference>
<evidence type="ECO:0000259" key="5">
    <source>
        <dbReference type="PROSITE" id="PS50132"/>
    </source>
</evidence>
<feature type="transmembrane region" description="Helical" evidence="4">
    <location>
        <begin position="24"/>
        <end position="52"/>
    </location>
</feature>
<dbReference type="SMART" id="SM00315">
    <property type="entry name" value="RGS"/>
    <property type="match status" value="1"/>
</dbReference>
<accession>A0A5A8C2E8</accession>
<dbReference type="Proteomes" id="UP000323011">
    <property type="component" value="Unassembled WGS sequence"/>
</dbReference>
<dbReference type="Pfam" id="PF00135">
    <property type="entry name" value="COesterase"/>
    <property type="match status" value="1"/>
</dbReference>
<dbReference type="GO" id="GO:0016787">
    <property type="term" value="F:hydrolase activity"/>
    <property type="evidence" value="ECO:0007669"/>
    <property type="project" value="UniProtKB-KW"/>
</dbReference>
<dbReference type="PROSITE" id="PS00122">
    <property type="entry name" value="CARBOXYLESTERASE_B_1"/>
    <property type="match status" value="1"/>
</dbReference>
<proteinExistence type="inferred from homology"/>
<keyword evidence="4" id="KW-0812">Transmembrane</keyword>
<keyword evidence="2" id="KW-0378">Hydrolase</keyword>
<dbReference type="Gene3D" id="1.10.167.10">
    <property type="entry name" value="Regulator of G-protein Signalling 4, domain 2"/>
    <property type="match status" value="1"/>
</dbReference>
<comment type="similarity">
    <text evidence="1">Belongs to the type-B carboxylesterase/lipase family.</text>
</comment>
<dbReference type="EMBL" id="VLTN01000093">
    <property type="protein sequence ID" value="KAA0146290.1"/>
    <property type="molecule type" value="Genomic_DNA"/>
</dbReference>
<protein>
    <recommendedName>
        <fullName evidence="5">RGS domain-containing protein</fullName>
    </recommendedName>
</protein>
<feature type="compositionally biased region" description="Low complexity" evidence="3">
    <location>
        <begin position="520"/>
        <end position="538"/>
    </location>
</feature>
<dbReference type="InterPro" id="IPR029058">
    <property type="entry name" value="AB_hydrolase_fold"/>
</dbReference>
<keyword evidence="4" id="KW-1133">Transmembrane helix</keyword>
<name>A0A5A8C2E8_CAFRO</name>
<keyword evidence="4" id="KW-0472">Membrane</keyword>
<comment type="caution">
    <text evidence="6">The sequence shown here is derived from an EMBL/GenBank/DDBJ whole genome shotgun (WGS) entry which is preliminary data.</text>
</comment>
<sequence>MSGQGSPLPPGIAPWSGLVRPPAVVVAGGFVAATDVALLLFVLLLASAACFARRAGHAYVKTRWWFLALLQCLAGYLFAMGGRQIHQATVAACYVGHVEGTGAALNAVVRSLQLPWDEASTVDRCASEAVLDETLGPGWTTEVRPDSPGPLTWATDTGVHLDQPLSCRSRSAVPALLYSKERQALGPTLSGAHLIGMLGVQSPTLAEAGLAQRLSEDNRSPEGNVAGSVPLPDAFDQASTSLFGVYDSAIVQSASGYVAVGASYSQALNCASRSADPAAAEAEVGLQCLSERSLTILSSGMMFVILYVRLRRLIDLADAQTLAADPLQTPADMVRLGRLRAGASALSSLRDVVLFMIPTVLLTMLFTARSLMGPNGSCGDDVLAQMFPLAAVCLSLPDLAARGLFRLASRHEVLGFRVEAWLTAVLLLVEYSGALLSRSLLFSFELGSVAVSGAACAGVILVTLALPAHWAAYDVWRDPMHRFTNSDAAVGAWALAVERSTGLQVGPLAREGAAVKPRYGDAPGAQPDPGQPAAEAAATHLSATSRRQSGSLRFGGGTSAGPLADDESDDSEGVGVEEVLRTAGAREVFVQHLRQEFCVESALFVLECWRLEDEDAVHDADAEGAAGLIWDRFVRPGSEMWVNLSSRAVRSVSRSLRELNELGLQIEKAPGFLASALLRRVRTVFRPAVKEVLSSLDRDNFARFRRTTGMAKALQVVHTSAASRSAVDKPLQPFRRISVMKLAWGLVAAALAVGARAALPPGTVDDVVAIPGQGSISGVRDDANNTRYWLSVPFAADAGGENRFLAPKPREPWSGVLDATEYGPGCPSLHHNADVPTNTKEDCLNADIFAPVNASKAPVVVWFYGGGFAEGSNSGPFRLYDGAYMASHHGIVVVQPNYRLGALGWARFKGTSATGNAGLLDQDFMLRWVQRNIALFGGDPTQVTIMGESAGAMSVGIHLTRPGSRGLFQRAVMESNFAGYVYRNSSGADDFGQTMCTDVPGCMTGDSCSLSCLQAANLTDVTKAWKKASGDIIDSILSDFNHLIDAVLAYTPIVDGEVITELPLAAIAAGSPNYQSDIPVLIGTNGFEGQTFVYAATKDVLPSWLLPLVYPVVLGGEDNAKQILARERYAVATSDDAKVQLSNIITDAWFRCASELFVDSAQAPAFVYRYNHTFSHSEVFGEFGLPTICEKVACHASELPFVWHNDVPSLNATFSPAERVLTTQMDAYWASFIATGDPNELRAAGAPEWPRWSPQNAVNIRFDTPRPQNETSQELCAFWKSLPGFGFF</sequence>
<dbReference type="SUPFAM" id="SSF48097">
    <property type="entry name" value="Regulator of G-protein signaling, RGS"/>
    <property type="match status" value="1"/>
</dbReference>
<dbReference type="PROSITE" id="PS50132">
    <property type="entry name" value="RGS"/>
    <property type="match status" value="1"/>
</dbReference>
<dbReference type="InterPro" id="IPR050309">
    <property type="entry name" value="Type-B_Carboxylest/Lipase"/>
</dbReference>
<evidence type="ECO:0000256" key="3">
    <source>
        <dbReference type="SAM" id="MobiDB-lite"/>
    </source>
</evidence>
<evidence type="ECO:0000313" key="6">
    <source>
        <dbReference type="EMBL" id="KAA0146290.1"/>
    </source>
</evidence>
<dbReference type="InterPro" id="IPR044926">
    <property type="entry name" value="RGS_subdomain_2"/>
</dbReference>
<dbReference type="Pfam" id="PF00615">
    <property type="entry name" value="RGS"/>
    <property type="match status" value="1"/>
</dbReference>
<organism evidence="6 7">
    <name type="scientific">Cafeteria roenbergensis</name>
    <name type="common">Marine flagellate</name>
    <dbReference type="NCBI Taxonomy" id="33653"/>
    <lineage>
        <taxon>Eukaryota</taxon>
        <taxon>Sar</taxon>
        <taxon>Stramenopiles</taxon>
        <taxon>Bigyra</taxon>
        <taxon>Opalozoa</taxon>
        <taxon>Bicosoecida</taxon>
        <taxon>Cafeteriaceae</taxon>
        <taxon>Cafeteria</taxon>
    </lineage>
</organism>
<feature type="domain" description="RGS" evidence="5">
    <location>
        <begin position="575"/>
        <end position="714"/>
    </location>
</feature>
<evidence type="ECO:0000256" key="4">
    <source>
        <dbReference type="SAM" id="Phobius"/>
    </source>
</evidence>
<dbReference type="PANTHER" id="PTHR11559">
    <property type="entry name" value="CARBOXYLESTERASE"/>
    <property type="match status" value="1"/>
</dbReference>
<feature type="transmembrane region" description="Helical" evidence="4">
    <location>
        <begin position="449"/>
        <end position="473"/>
    </location>
</feature>
<dbReference type="InterPro" id="IPR036305">
    <property type="entry name" value="RGS_sf"/>
</dbReference>
<feature type="region of interest" description="Disordered" evidence="3">
    <location>
        <begin position="517"/>
        <end position="574"/>
    </location>
</feature>
<feature type="transmembrane region" description="Helical" evidence="4">
    <location>
        <begin position="64"/>
        <end position="82"/>
    </location>
</feature>
<feature type="compositionally biased region" description="Polar residues" evidence="3">
    <location>
        <begin position="541"/>
        <end position="551"/>
    </location>
</feature>
<gene>
    <name evidence="6" type="ORF">FNF29_08161</name>
</gene>
<reference evidence="6 7" key="1">
    <citation type="submission" date="2019-07" db="EMBL/GenBank/DDBJ databases">
        <title>Genomes of Cafeteria roenbergensis.</title>
        <authorList>
            <person name="Fischer M.G."/>
            <person name="Hackl T."/>
            <person name="Roman M."/>
        </authorList>
    </citation>
    <scope>NUCLEOTIDE SEQUENCE [LARGE SCALE GENOMIC DNA]</scope>
    <source>
        <strain evidence="6 7">BVI</strain>
    </source>
</reference>
<dbReference type="InterPro" id="IPR002018">
    <property type="entry name" value="CarbesteraseB"/>
</dbReference>
<dbReference type="InterPro" id="IPR016137">
    <property type="entry name" value="RGS"/>
</dbReference>
<dbReference type="Gene3D" id="3.40.50.1820">
    <property type="entry name" value="alpha/beta hydrolase"/>
    <property type="match status" value="1"/>
</dbReference>
<evidence type="ECO:0000256" key="2">
    <source>
        <dbReference type="ARBA" id="ARBA00022801"/>
    </source>
</evidence>